<dbReference type="PANTHER" id="PTHR42947:SF1">
    <property type="entry name" value="COB--COM HETERODISULFIDE REDUCTASE SUBUNIT B 1"/>
    <property type="match status" value="1"/>
</dbReference>
<gene>
    <name evidence="3" type="ORF">LCGC14_2326340</name>
</gene>
<keyword evidence="1" id="KW-0560">Oxidoreductase</keyword>
<proteinExistence type="predicted"/>
<accession>A0A0F9CGX8</accession>
<dbReference type="Gene3D" id="3.40.50.11810">
    <property type="match status" value="1"/>
</dbReference>
<feature type="domain" description="Cysteine-rich" evidence="2">
    <location>
        <begin position="147"/>
        <end position="235"/>
    </location>
</feature>
<reference evidence="3" key="1">
    <citation type="journal article" date="2015" name="Nature">
        <title>Complex archaea that bridge the gap between prokaryotes and eukaryotes.</title>
        <authorList>
            <person name="Spang A."/>
            <person name="Saw J.H."/>
            <person name="Jorgensen S.L."/>
            <person name="Zaremba-Niedzwiedzka K."/>
            <person name="Martijn J."/>
            <person name="Lind A.E."/>
            <person name="van Eijk R."/>
            <person name="Schleper C."/>
            <person name="Guy L."/>
            <person name="Ettema T.J."/>
        </authorList>
    </citation>
    <scope>NUCLEOTIDE SEQUENCE</scope>
</reference>
<dbReference type="GO" id="GO:0016491">
    <property type="term" value="F:oxidoreductase activity"/>
    <property type="evidence" value="ECO:0007669"/>
    <property type="project" value="UniProtKB-KW"/>
</dbReference>
<evidence type="ECO:0000313" key="3">
    <source>
        <dbReference type="EMBL" id="KKL48354.1"/>
    </source>
</evidence>
<dbReference type="Pfam" id="PF02754">
    <property type="entry name" value="CCG"/>
    <property type="match status" value="2"/>
</dbReference>
<organism evidence="3">
    <name type="scientific">marine sediment metagenome</name>
    <dbReference type="NCBI Taxonomy" id="412755"/>
    <lineage>
        <taxon>unclassified sequences</taxon>
        <taxon>metagenomes</taxon>
        <taxon>ecological metagenomes</taxon>
    </lineage>
</organism>
<dbReference type="Gene3D" id="1.20.1050.140">
    <property type="match status" value="1"/>
</dbReference>
<dbReference type="PANTHER" id="PTHR42947">
    <property type="entry name" value="COB--COM HETERODISULFIDE REDUCTASE SUBUNIT B 1"/>
    <property type="match status" value="1"/>
</dbReference>
<sequence length="296" mass="33240">MRYALFLGCTIPARARNYELAARRIALEFGIELIDIEKFSCCGFPVKSINGETSLLLSVRNLSLAEKKGLDICTLCSACTVNLTEANKELKENSRLRDSTNDKLGKIKREYQGKIRVRHFARILYEEIGLAKIKKKIKKDLSGLTFAAHYGCHYIKPSNVYDHFDDPEHPRTLDELIAVTGAKFVHYDSRKQCCGGALLAVDETLSLTLAKEKIEHIKSSGADAITLVCPFCSVMYDDNQKKIESTFNVSYNLPVLYYPQVLGLALGIEAKELGLNMNRVKTAELINRLEGKRNEP</sequence>
<protein>
    <recommendedName>
        <fullName evidence="2">Cysteine-rich domain-containing protein</fullName>
    </recommendedName>
</protein>
<evidence type="ECO:0000256" key="1">
    <source>
        <dbReference type="ARBA" id="ARBA00023002"/>
    </source>
</evidence>
<feature type="domain" description="Cysteine-rich" evidence="2">
    <location>
        <begin position="3"/>
        <end position="83"/>
    </location>
</feature>
<name>A0A0F9CGX8_9ZZZZ</name>
<dbReference type="EMBL" id="LAZR01033344">
    <property type="protein sequence ID" value="KKL48354.1"/>
    <property type="molecule type" value="Genomic_DNA"/>
</dbReference>
<evidence type="ECO:0000259" key="2">
    <source>
        <dbReference type="Pfam" id="PF02754"/>
    </source>
</evidence>
<dbReference type="InterPro" id="IPR004017">
    <property type="entry name" value="Cys_rich_dom"/>
</dbReference>
<dbReference type="InterPro" id="IPR051278">
    <property type="entry name" value="HdrB/HdrD_reductase"/>
</dbReference>
<comment type="caution">
    <text evidence="3">The sequence shown here is derived from an EMBL/GenBank/DDBJ whole genome shotgun (WGS) entry which is preliminary data.</text>
</comment>
<dbReference type="AlphaFoldDB" id="A0A0F9CGX8"/>